<dbReference type="InterPro" id="IPR030378">
    <property type="entry name" value="G_CP_dom"/>
</dbReference>
<dbReference type="OrthoDB" id="9809485at2"/>
<dbReference type="PANTHER" id="PTHR32120">
    <property type="entry name" value="SMALL RIBOSOMAL SUBUNIT BIOGENESIS GTPASE RSGA"/>
    <property type="match status" value="1"/>
</dbReference>
<protein>
    <recommendedName>
        <fullName evidence="10">Small ribosomal subunit biogenesis GTPase RsgA</fullName>
        <ecNumber evidence="10">3.6.1.-</ecNumber>
    </recommendedName>
</protein>
<evidence type="ECO:0000313" key="13">
    <source>
        <dbReference type="EMBL" id="PQD95255.1"/>
    </source>
</evidence>
<keyword evidence="7 10" id="KW-0862">Zinc</keyword>
<keyword evidence="14" id="KW-1185">Reference proteome</keyword>
<keyword evidence="4 10" id="KW-0699">rRNA-binding</keyword>
<feature type="domain" description="CP-type G" evidence="12">
    <location>
        <begin position="102"/>
        <end position="259"/>
    </location>
</feature>
<keyword evidence="2 10" id="KW-0690">Ribosome biogenesis</keyword>
<feature type="binding site" evidence="10">
    <location>
        <position position="289"/>
    </location>
    <ligand>
        <name>Zn(2+)</name>
        <dbReference type="ChEBI" id="CHEBI:29105"/>
    </ligand>
</feature>
<dbReference type="GO" id="GO:0003924">
    <property type="term" value="F:GTPase activity"/>
    <property type="evidence" value="ECO:0007669"/>
    <property type="project" value="UniProtKB-UniRule"/>
</dbReference>
<evidence type="ECO:0000256" key="9">
    <source>
        <dbReference type="ARBA" id="ARBA00023134"/>
    </source>
</evidence>
<feature type="binding site" evidence="10">
    <location>
        <position position="295"/>
    </location>
    <ligand>
        <name>Zn(2+)</name>
        <dbReference type="ChEBI" id="CHEBI:29105"/>
    </ligand>
</feature>
<feature type="binding site" evidence="10">
    <location>
        <position position="282"/>
    </location>
    <ligand>
        <name>Zn(2+)</name>
        <dbReference type="ChEBI" id="CHEBI:29105"/>
    </ligand>
</feature>
<evidence type="ECO:0000256" key="3">
    <source>
        <dbReference type="ARBA" id="ARBA00022723"/>
    </source>
</evidence>
<dbReference type="InterPro" id="IPR012340">
    <property type="entry name" value="NA-bd_OB-fold"/>
</dbReference>
<name>A0A2S7MZU1_9BACI</name>
<comment type="similarity">
    <text evidence="10">Belongs to the TRAFAC class YlqF/YawG GTPase family. RsgA subfamily.</text>
</comment>
<dbReference type="NCBIfam" id="TIGR00157">
    <property type="entry name" value="ribosome small subunit-dependent GTPase A"/>
    <property type="match status" value="1"/>
</dbReference>
<evidence type="ECO:0000259" key="11">
    <source>
        <dbReference type="PROSITE" id="PS50936"/>
    </source>
</evidence>
<organism evidence="13 14">
    <name type="scientific">Pradoshia eiseniae</name>
    <dbReference type="NCBI Taxonomy" id="2064768"/>
    <lineage>
        <taxon>Bacteria</taxon>
        <taxon>Bacillati</taxon>
        <taxon>Bacillota</taxon>
        <taxon>Bacilli</taxon>
        <taxon>Bacillales</taxon>
        <taxon>Bacillaceae</taxon>
        <taxon>Pradoshia</taxon>
    </lineage>
</organism>
<feature type="domain" description="EngC GTPase" evidence="11">
    <location>
        <begin position="110"/>
        <end position="257"/>
    </location>
</feature>
<comment type="cofactor">
    <cofactor evidence="10">
        <name>Zn(2+)</name>
        <dbReference type="ChEBI" id="CHEBI:29105"/>
    </cofactor>
    <text evidence="10">Binds 1 zinc ion per subunit.</text>
</comment>
<evidence type="ECO:0000256" key="7">
    <source>
        <dbReference type="ARBA" id="ARBA00022833"/>
    </source>
</evidence>
<dbReference type="PANTHER" id="PTHR32120:SF10">
    <property type="entry name" value="SMALL RIBOSOMAL SUBUNIT BIOGENESIS GTPASE RSGA"/>
    <property type="match status" value="1"/>
</dbReference>
<dbReference type="Gene3D" id="3.40.50.300">
    <property type="entry name" value="P-loop containing nucleotide triphosphate hydrolases"/>
    <property type="match status" value="1"/>
</dbReference>
<evidence type="ECO:0000256" key="6">
    <source>
        <dbReference type="ARBA" id="ARBA00022801"/>
    </source>
</evidence>
<dbReference type="GO" id="GO:0042274">
    <property type="term" value="P:ribosomal small subunit biogenesis"/>
    <property type="evidence" value="ECO:0007669"/>
    <property type="project" value="UniProtKB-UniRule"/>
</dbReference>
<dbReference type="PROSITE" id="PS50936">
    <property type="entry name" value="ENGC_GTPASE"/>
    <property type="match status" value="1"/>
</dbReference>
<dbReference type="Gene3D" id="2.40.50.140">
    <property type="entry name" value="Nucleic acid-binding proteins"/>
    <property type="match status" value="1"/>
</dbReference>
<comment type="function">
    <text evidence="10">One of several proteins that assist in the late maturation steps of the functional core of the 30S ribosomal subunit. Helps release RbfA from mature subunits. May play a role in the assembly of ribosomal proteins into the subunit. Circularly permuted GTPase that catalyzes slow GTP hydrolysis, GTPase activity is stimulated by the 30S ribosomal subunit.</text>
</comment>
<evidence type="ECO:0000256" key="10">
    <source>
        <dbReference type="HAMAP-Rule" id="MF_01820"/>
    </source>
</evidence>
<feature type="binding site" evidence="10">
    <location>
        <begin position="201"/>
        <end position="209"/>
    </location>
    <ligand>
        <name>GTP</name>
        <dbReference type="ChEBI" id="CHEBI:37565"/>
    </ligand>
</feature>
<dbReference type="Proteomes" id="UP000239663">
    <property type="component" value="Unassembled WGS sequence"/>
</dbReference>
<evidence type="ECO:0000256" key="4">
    <source>
        <dbReference type="ARBA" id="ARBA00022730"/>
    </source>
</evidence>
<dbReference type="SUPFAM" id="SSF50249">
    <property type="entry name" value="Nucleic acid-binding proteins"/>
    <property type="match status" value="1"/>
</dbReference>
<dbReference type="SUPFAM" id="SSF52540">
    <property type="entry name" value="P-loop containing nucleoside triphosphate hydrolases"/>
    <property type="match status" value="1"/>
</dbReference>
<dbReference type="EMBL" id="PKOZ01000005">
    <property type="protein sequence ID" value="PQD95255.1"/>
    <property type="molecule type" value="Genomic_DNA"/>
</dbReference>
<dbReference type="CDD" id="cd01854">
    <property type="entry name" value="YjeQ_EngC"/>
    <property type="match status" value="1"/>
</dbReference>
<evidence type="ECO:0000256" key="2">
    <source>
        <dbReference type="ARBA" id="ARBA00022517"/>
    </source>
</evidence>
<evidence type="ECO:0000256" key="5">
    <source>
        <dbReference type="ARBA" id="ARBA00022741"/>
    </source>
</evidence>
<evidence type="ECO:0000256" key="8">
    <source>
        <dbReference type="ARBA" id="ARBA00022884"/>
    </source>
</evidence>
<dbReference type="InterPro" id="IPR010914">
    <property type="entry name" value="RsgA_GTPase_dom"/>
</dbReference>
<dbReference type="PROSITE" id="PS51721">
    <property type="entry name" value="G_CP"/>
    <property type="match status" value="1"/>
</dbReference>
<keyword evidence="3 10" id="KW-0479">Metal-binding</keyword>
<dbReference type="InterPro" id="IPR027417">
    <property type="entry name" value="P-loop_NTPase"/>
</dbReference>
<keyword evidence="5 10" id="KW-0547">Nucleotide-binding</keyword>
<dbReference type="GO" id="GO:0019843">
    <property type="term" value="F:rRNA binding"/>
    <property type="evidence" value="ECO:0007669"/>
    <property type="project" value="UniProtKB-KW"/>
</dbReference>
<dbReference type="GO" id="GO:0046872">
    <property type="term" value="F:metal ion binding"/>
    <property type="evidence" value="ECO:0007669"/>
    <property type="project" value="UniProtKB-KW"/>
</dbReference>
<keyword evidence="9 10" id="KW-0342">GTP-binding</keyword>
<dbReference type="EC" id="3.6.1.-" evidence="10"/>
<dbReference type="InterPro" id="IPR004881">
    <property type="entry name" value="Ribosome_biogen_GTPase_RsgA"/>
</dbReference>
<dbReference type="HAMAP" id="MF_01820">
    <property type="entry name" value="GTPase_RsgA"/>
    <property type="match status" value="1"/>
</dbReference>
<gene>
    <name evidence="10 13" type="primary">rsgA</name>
    <name evidence="13" type="ORF">CYL18_10780</name>
</gene>
<dbReference type="Pfam" id="PF03193">
    <property type="entry name" value="RsgA_GTPase"/>
    <property type="match status" value="1"/>
</dbReference>
<comment type="caution">
    <text evidence="13">The sequence shown here is derived from an EMBL/GenBank/DDBJ whole genome shotgun (WGS) entry which is preliminary data.</text>
</comment>
<feature type="binding site" evidence="10">
    <location>
        <position position="287"/>
    </location>
    <ligand>
        <name>Zn(2+)</name>
        <dbReference type="ChEBI" id="CHEBI:29105"/>
    </ligand>
</feature>
<reference evidence="13 14" key="1">
    <citation type="submission" date="2017-12" db="EMBL/GenBank/DDBJ databases">
        <title>Taxonomic description and draft genome of Pradoshia cofamensis Gen. nov., sp. nov., a thermotolerant bacillale isolated from anterior gut of earthworm Eisenia fetida.</title>
        <authorList>
            <person name="Saha T."/>
            <person name="Chakraborty R."/>
        </authorList>
    </citation>
    <scope>NUCLEOTIDE SEQUENCE [LARGE SCALE GENOMIC DNA]</scope>
    <source>
        <strain evidence="13 14">EAG3</strain>
    </source>
</reference>
<keyword evidence="8 10" id="KW-0694">RNA-binding</keyword>
<dbReference type="AlphaFoldDB" id="A0A2S7MZU1"/>
<comment type="subcellular location">
    <subcellularLocation>
        <location evidence="10">Cytoplasm</location>
    </subcellularLocation>
</comment>
<sequence>MKLEKLGWNSYFEQTFKQYADDQLAPGRIVSEHKGMYRVQCAEGSFLSAISGKMRFQAEYREDLPAVGDWVAIKYKAGDEKAIIYAILPRKSKFSRKKAGVTTEEQIVASNVDTVFLVNAVNADFNLRRLERYLLLAWESGANPVILLSKADLCSNIVHYIQQAESIAAGVPVIAISADKKIGLEQLTPYLGEGKTVALLGSSGVGKSTLANALYGEELLHVHAIREEDDKGRHTTTHRELIVLKEGGIIIDTPGMRELQLWDGDEGIHISFNDIENLARNCKFNDCCHETEPGCQVQAAIQAGTLDKNRLKSYYKLQKELEYLAKKEKEKQRQNQRRR</sequence>
<proteinExistence type="inferred from homology"/>
<dbReference type="GO" id="GO:0005737">
    <property type="term" value="C:cytoplasm"/>
    <property type="evidence" value="ECO:0007669"/>
    <property type="project" value="UniProtKB-SubCell"/>
</dbReference>
<evidence type="ECO:0000313" key="14">
    <source>
        <dbReference type="Proteomes" id="UP000239663"/>
    </source>
</evidence>
<dbReference type="Gene3D" id="1.10.40.50">
    <property type="entry name" value="Probable gtpase engc, domain 3"/>
    <property type="match status" value="1"/>
</dbReference>
<evidence type="ECO:0000259" key="12">
    <source>
        <dbReference type="PROSITE" id="PS51721"/>
    </source>
</evidence>
<keyword evidence="1 10" id="KW-0963">Cytoplasm</keyword>
<keyword evidence="6 10" id="KW-0378">Hydrolase</keyword>
<dbReference type="GO" id="GO:0005525">
    <property type="term" value="F:GTP binding"/>
    <property type="evidence" value="ECO:0007669"/>
    <property type="project" value="UniProtKB-UniRule"/>
</dbReference>
<accession>A0A2S7MZU1</accession>
<feature type="binding site" evidence="10">
    <location>
        <begin position="149"/>
        <end position="152"/>
    </location>
    <ligand>
        <name>GTP</name>
        <dbReference type="ChEBI" id="CHEBI:37565"/>
    </ligand>
</feature>
<evidence type="ECO:0000256" key="1">
    <source>
        <dbReference type="ARBA" id="ARBA00022490"/>
    </source>
</evidence>
<comment type="subunit">
    <text evidence="10">Monomer. Associates with 30S ribosomal subunit, binds 16S rRNA.</text>
</comment>